<protein>
    <submittedName>
        <fullName evidence="2">Small subunit of laccase POXA3a</fullName>
    </submittedName>
</protein>
<reference evidence="3" key="1">
    <citation type="journal article" date="2014" name="Proc. Natl. Acad. Sci. U.S.A.">
        <title>Extensive sampling of basidiomycete genomes demonstrates inadequacy of the white-rot/brown-rot paradigm for wood decay fungi.</title>
        <authorList>
            <person name="Riley R."/>
            <person name="Salamov A.A."/>
            <person name="Brown D.W."/>
            <person name="Nagy L.G."/>
            <person name="Floudas D."/>
            <person name="Held B.W."/>
            <person name="Levasseur A."/>
            <person name="Lombard V."/>
            <person name="Morin E."/>
            <person name="Otillar R."/>
            <person name="Lindquist E.A."/>
            <person name="Sun H."/>
            <person name="LaButti K.M."/>
            <person name="Schmutz J."/>
            <person name="Jabbour D."/>
            <person name="Luo H."/>
            <person name="Baker S.E."/>
            <person name="Pisabarro A.G."/>
            <person name="Walton J.D."/>
            <person name="Blanchette R.A."/>
            <person name="Henrissat B."/>
            <person name="Martin F."/>
            <person name="Cullen D."/>
            <person name="Hibbett D.S."/>
            <person name="Grigoriev I.V."/>
        </authorList>
    </citation>
    <scope>NUCLEOTIDE SEQUENCE [LARGE SCALE GENOMIC DNA]</scope>
    <source>
        <strain evidence="3">PC15</strain>
    </source>
</reference>
<dbReference type="InParanoid" id="A0A067NMI4"/>
<feature type="chain" id="PRO_5001642436" evidence="1">
    <location>
        <begin position="21"/>
        <end position="186"/>
    </location>
</feature>
<dbReference type="AlphaFoldDB" id="A0A067NMI4"/>
<keyword evidence="1" id="KW-0732">Signal</keyword>
<gene>
    <name evidence="2" type="ORF">PLEOSDRAFT_1067572</name>
</gene>
<feature type="signal peptide" evidence="1">
    <location>
        <begin position="1"/>
        <end position="20"/>
    </location>
</feature>
<dbReference type="VEuPathDB" id="FungiDB:PLEOSDRAFT_1067572"/>
<dbReference type="HOGENOM" id="CLU_125099_0_0_1"/>
<evidence type="ECO:0000313" key="2">
    <source>
        <dbReference type="EMBL" id="KDQ24801.1"/>
    </source>
</evidence>
<name>A0A067NMI4_PLEO1</name>
<proteinExistence type="predicted"/>
<dbReference type="EMBL" id="KL198011">
    <property type="protein sequence ID" value="KDQ24801.1"/>
    <property type="molecule type" value="Genomic_DNA"/>
</dbReference>
<dbReference type="Proteomes" id="UP000027073">
    <property type="component" value="Unassembled WGS sequence"/>
</dbReference>
<evidence type="ECO:0000313" key="3">
    <source>
        <dbReference type="Proteomes" id="UP000027073"/>
    </source>
</evidence>
<organism evidence="2 3">
    <name type="scientific">Pleurotus ostreatus (strain PC15)</name>
    <name type="common">Oyster mushroom</name>
    <dbReference type="NCBI Taxonomy" id="1137138"/>
    <lineage>
        <taxon>Eukaryota</taxon>
        <taxon>Fungi</taxon>
        <taxon>Dikarya</taxon>
        <taxon>Basidiomycota</taxon>
        <taxon>Agaricomycotina</taxon>
        <taxon>Agaricomycetes</taxon>
        <taxon>Agaricomycetidae</taxon>
        <taxon>Agaricales</taxon>
        <taxon>Pleurotineae</taxon>
        <taxon>Pleurotaceae</taxon>
        <taxon>Pleurotus</taxon>
    </lineage>
</organism>
<evidence type="ECO:0000256" key="1">
    <source>
        <dbReference type="SAM" id="SignalP"/>
    </source>
</evidence>
<accession>A0A067NMI4</accession>
<dbReference type="OrthoDB" id="2910007at2759"/>
<sequence>MFFRPSLLVSVAALLVSVVASPLYPRQSSNTNPAIYQAISVLSRQIHVNIPELNTLQASGGATDLTVGNELNELTDAFTLAAATIANTAVSSGDTTNFPTNDDISITYAVALQLVASTAAGLKQVNSLTTYTTMMSDLDPAIAALHVALNRTLPNSINLVRVMMLDAQQFLTQAGLTQSRASLGFA</sequence>